<reference evidence="4 5" key="1">
    <citation type="submission" date="2016-12" db="EMBL/GenBank/DDBJ databases">
        <authorList>
            <person name="Song W.-J."/>
            <person name="Kurnit D.M."/>
        </authorList>
    </citation>
    <scope>NUCLEOTIDE SEQUENCE [LARGE SCALE GENOMIC DNA]</scope>
    <source>
        <strain evidence="4 5">ATCC 49181</strain>
    </source>
</reference>
<evidence type="ECO:0000313" key="4">
    <source>
        <dbReference type="EMBL" id="SIO15356.1"/>
    </source>
</evidence>
<keyword evidence="4" id="KW-0449">Lipoprotein</keyword>
<proteinExistence type="inferred from homology"/>
<evidence type="ECO:0000256" key="3">
    <source>
        <dbReference type="SAM" id="SignalP"/>
    </source>
</evidence>
<dbReference type="Proteomes" id="UP000185062">
    <property type="component" value="Unassembled WGS sequence"/>
</dbReference>
<sequence length="262" mass="28812">MWQDLLQTITKMNQNMTRFFCFKAVTLLLLGVNLSGCASFNNQQDPLESINRTVFEFNEAIDDKVLEPVARGYKWVVPDPIEMVVGNFFSNLNDVVVTANSILQLNFSSALASSTRVLINTTFGMLGMIDIASDISMASDIDISKRNEDFGQTMGHYGIASGPYLVLPFLGPSSLRDAVGIGVDSFFADPVTTGVYLNSIDAAIRIPVGGARALDTRAQLLDVEKTLEEAALDKYEFIRDAYLQRRHSLVHNGNLPSSDEAE</sequence>
<accession>A0A1N6H6G5</accession>
<organism evidence="4 5">
    <name type="scientific">Nitrosomonas cryotolerans ATCC 49181</name>
    <dbReference type="NCBI Taxonomy" id="1131553"/>
    <lineage>
        <taxon>Bacteria</taxon>
        <taxon>Pseudomonadati</taxon>
        <taxon>Pseudomonadota</taxon>
        <taxon>Betaproteobacteria</taxon>
        <taxon>Nitrosomonadales</taxon>
        <taxon>Nitrosomonadaceae</taxon>
        <taxon>Nitrosomonas</taxon>
    </lineage>
</organism>
<dbReference type="Pfam" id="PF04333">
    <property type="entry name" value="MlaA"/>
    <property type="match status" value="1"/>
</dbReference>
<gene>
    <name evidence="4" type="ORF">SAMN02743940_1042</name>
</gene>
<dbReference type="GO" id="GO:0120010">
    <property type="term" value="P:intermembrane phospholipid transfer"/>
    <property type="evidence" value="ECO:0007669"/>
    <property type="project" value="TreeGrafter"/>
</dbReference>
<dbReference type="eggNOG" id="COG2853">
    <property type="taxonomic scope" value="Bacteria"/>
</dbReference>
<feature type="signal peptide" evidence="3">
    <location>
        <begin position="1"/>
        <end position="38"/>
    </location>
</feature>
<keyword evidence="5" id="KW-1185">Reference proteome</keyword>
<dbReference type="AlphaFoldDB" id="A0A1N6H6G5"/>
<dbReference type="STRING" id="44575.SAMN05216419_10201"/>
<dbReference type="PANTHER" id="PTHR30035:SF3">
    <property type="entry name" value="INTERMEMBRANE PHOSPHOLIPID TRANSPORT SYSTEM LIPOPROTEIN MLAA"/>
    <property type="match status" value="1"/>
</dbReference>
<dbReference type="PRINTS" id="PR01805">
    <property type="entry name" value="VACJLIPOPROT"/>
</dbReference>
<dbReference type="InterPro" id="IPR007428">
    <property type="entry name" value="MlaA"/>
</dbReference>
<comment type="similarity">
    <text evidence="1">Belongs to the MlaA family.</text>
</comment>
<evidence type="ECO:0000313" key="5">
    <source>
        <dbReference type="Proteomes" id="UP000185062"/>
    </source>
</evidence>
<dbReference type="EMBL" id="FSRO01000001">
    <property type="protein sequence ID" value="SIO15356.1"/>
    <property type="molecule type" value="Genomic_DNA"/>
</dbReference>
<evidence type="ECO:0000256" key="1">
    <source>
        <dbReference type="ARBA" id="ARBA00010634"/>
    </source>
</evidence>
<name>A0A1N6H6G5_9PROT</name>
<evidence type="ECO:0000256" key="2">
    <source>
        <dbReference type="ARBA" id="ARBA00022729"/>
    </source>
</evidence>
<dbReference type="GO" id="GO:0016020">
    <property type="term" value="C:membrane"/>
    <property type="evidence" value="ECO:0007669"/>
    <property type="project" value="InterPro"/>
</dbReference>
<dbReference type="PANTHER" id="PTHR30035">
    <property type="entry name" value="LIPOPROTEIN VACJ-RELATED"/>
    <property type="match status" value="1"/>
</dbReference>
<keyword evidence="2 3" id="KW-0732">Signal</keyword>
<feature type="chain" id="PRO_5009936331" evidence="3">
    <location>
        <begin position="39"/>
        <end position="262"/>
    </location>
</feature>
<protein>
    <submittedName>
        <fullName evidence="4">Phospholipid-binding lipoprotein MlaA</fullName>
    </submittedName>
</protein>